<protein>
    <submittedName>
        <fullName evidence="4">Uncharacterized protein CXorf41</fullName>
    </submittedName>
</protein>
<feature type="domain" description="PIH1D1/2/3 CS-like" evidence="3">
    <location>
        <begin position="88"/>
        <end position="181"/>
    </location>
</feature>
<dbReference type="OrthoDB" id="25887at2759"/>
<keyword evidence="5" id="KW-1185">Reference proteome</keyword>
<evidence type="ECO:0000256" key="2">
    <source>
        <dbReference type="SAM" id="MobiDB-lite"/>
    </source>
</evidence>
<organism evidence="4 5">
    <name type="scientific">Dufourea novaeangliae</name>
    <name type="common">Sweat bee</name>
    <dbReference type="NCBI Taxonomy" id="178035"/>
    <lineage>
        <taxon>Eukaryota</taxon>
        <taxon>Metazoa</taxon>
        <taxon>Ecdysozoa</taxon>
        <taxon>Arthropoda</taxon>
        <taxon>Hexapoda</taxon>
        <taxon>Insecta</taxon>
        <taxon>Pterygota</taxon>
        <taxon>Neoptera</taxon>
        <taxon>Endopterygota</taxon>
        <taxon>Hymenoptera</taxon>
        <taxon>Apocrita</taxon>
        <taxon>Aculeata</taxon>
        <taxon>Apoidea</taxon>
        <taxon>Anthophila</taxon>
        <taxon>Halictidae</taxon>
        <taxon>Rophitinae</taxon>
        <taxon>Dufourea</taxon>
    </lineage>
</organism>
<evidence type="ECO:0000313" key="4">
    <source>
        <dbReference type="EMBL" id="KZC11961.1"/>
    </source>
</evidence>
<dbReference type="STRING" id="178035.A0A154PJA7"/>
<evidence type="ECO:0000256" key="1">
    <source>
        <dbReference type="ARBA" id="ARBA00008511"/>
    </source>
</evidence>
<comment type="similarity">
    <text evidence="1">Belongs to the PIH1 family.</text>
</comment>
<reference evidence="4 5" key="1">
    <citation type="submission" date="2015-07" db="EMBL/GenBank/DDBJ databases">
        <title>The genome of Dufourea novaeangliae.</title>
        <authorList>
            <person name="Pan H."/>
            <person name="Kapheim K."/>
        </authorList>
    </citation>
    <scope>NUCLEOTIDE SEQUENCE [LARGE SCALE GENOMIC DNA]</scope>
    <source>
        <strain evidence="4">0120121106</strain>
        <tissue evidence="4">Whole body</tissue>
    </source>
</reference>
<accession>A0A154PJA7</accession>
<dbReference type="GO" id="GO:0045505">
    <property type="term" value="F:dynein intermediate chain binding"/>
    <property type="evidence" value="ECO:0007669"/>
    <property type="project" value="TreeGrafter"/>
</dbReference>
<name>A0A154PJA7_DUFNO</name>
<dbReference type="AlphaFoldDB" id="A0A154PJA7"/>
<dbReference type="PANTHER" id="PTHR21083">
    <property type="entry name" value="TWISTER"/>
    <property type="match status" value="1"/>
</dbReference>
<dbReference type="OMA" id="GSSAKWH"/>
<dbReference type="GO" id="GO:0070286">
    <property type="term" value="P:axonemal dynein complex assembly"/>
    <property type="evidence" value="ECO:0007669"/>
    <property type="project" value="InterPro"/>
</dbReference>
<sequence length="191" mass="21082">MDGCLGFQELKALQKLINSSQDDSDSEDDLPQAGARKLGPGDIGTQNATSGKHAGPHAPLKGKTDDIWHPSEVDAVQNSETYDPREVPEYEMKFKQAVTAQDVFLGIGFKTPGTASCEWLSVSVKMPHESRDKVELTVESETIDVRSPRYRLHLPTPHPVDPNTSSAKWHTDTSTLEVSLKLVRELDDVNF</sequence>
<dbReference type="Pfam" id="PF18201">
    <property type="entry name" value="PIH1_CS"/>
    <property type="match status" value="1"/>
</dbReference>
<dbReference type="GO" id="GO:0051087">
    <property type="term" value="F:protein-folding chaperone binding"/>
    <property type="evidence" value="ECO:0007669"/>
    <property type="project" value="InterPro"/>
</dbReference>
<evidence type="ECO:0000259" key="3">
    <source>
        <dbReference type="Pfam" id="PF18201"/>
    </source>
</evidence>
<proteinExistence type="inferred from homology"/>
<evidence type="ECO:0000313" key="5">
    <source>
        <dbReference type="Proteomes" id="UP000076502"/>
    </source>
</evidence>
<dbReference type="CDD" id="cd06463">
    <property type="entry name" value="p23_like"/>
    <property type="match status" value="1"/>
</dbReference>
<feature type="region of interest" description="Disordered" evidence="2">
    <location>
        <begin position="18"/>
        <end position="66"/>
    </location>
</feature>
<dbReference type="InterPro" id="IPR041442">
    <property type="entry name" value="PIH1D1/2/3_CS-like"/>
</dbReference>
<dbReference type="EMBL" id="KQ434936">
    <property type="protein sequence ID" value="KZC11961.1"/>
    <property type="molecule type" value="Genomic_DNA"/>
</dbReference>
<dbReference type="Proteomes" id="UP000076502">
    <property type="component" value="Unassembled WGS sequence"/>
</dbReference>
<dbReference type="InterPro" id="IPR026697">
    <property type="entry name" value="DNAAF6"/>
</dbReference>
<gene>
    <name evidence="4" type="ORF">WN55_03465</name>
</gene>
<dbReference type="GO" id="GO:0005737">
    <property type="term" value="C:cytoplasm"/>
    <property type="evidence" value="ECO:0007669"/>
    <property type="project" value="TreeGrafter"/>
</dbReference>
<dbReference type="PANTHER" id="PTHR21083:SF0">
    <property type="entry name" value="DYNEIN AXONEMAL ASSEMBLY FACTOR 6"/>
    <property type="match status" value="1"/>
</dbReference>